<evidence type="ECO:0000313" key="1">
    <source>
        <dbReference type="EMBL" id="MYL99131.1"/>
    </source>
</evidence>
<comment type="caution">
    <text evidence="1">The sequence shown here is derived from an EMBL/GenBank/DDBJ whole genome shotgun (WGS) entry which is preliminary data.</text>
</comment>
<keyword evidence="2" id="KW-1185">Reference proteome</keyword>
<dbReference type="Proteomes" id="UP000465810">
    <property type="component" value="Unassembled WGS sequence"/>
</dbReference>
<organism evidence="1 2">
    <name type="scientific">Novosphingobium silvae</name>
    <dbReference type="NCBI Taxonomy" id="2692619"/>
    <lineage>
        <taxon>Bacteria</taxon>
        <taxon>Pseudomonadati</taxon>
        <taxon>Pseudomonadota</taxon>
        <taxon>Alphaproteobacteria</taxon>
        <taxon>Sphingomonadales</taxon>
        <taxon>Sphingomonadaceae</taxon>
        <taxon>Novosphingobium</taxon>
    </lineage>
</organism>
<dbReference type="RefSeq" id="WP_160986707.1">
    <property type="nucleotide sequence ID" value="NZ_WVTD01000012.1"/>
</dbReference>
<reference evidence="1 2" key="1">
    <citation type="submission" date="2019-12" db="EMBL/GenBank/DDBJ databases">
        <authorList>
            <person name="Feng G."/>
            <person name="Zhu H."/>
        </authorList>
    </citation>
    <scope>NUCLEOTIDE SEQUENCE [LARGE SCALE GENOMIC DNA]</scope>
    <source>
        <strain evidence="1 2">FGD1</strain>
    </source>
</reference>
<gene>
    <name evidence="1" type="ORF">GR702_15295</name>
</gene>
<accession>A0A7X4GI84</accession>
<sequence length="197" mass="21795">MKRARGLAIAGTLVLLAAAPAVALRLKRSRQGRVASKSEATRAAGSAAHVHRNFYDRGQQSETRAGKWRLIKTGHDLVALEIVETNGVSRLRIWSEQGEPWPASDVCVVTERWDGANETFSFTQQEGYLESDQTVAHPHSFFARLTLTHGERSHDYELAFIEDEGVHEGRPIDDGRTRAIAAPEQTCQVLRIPGRAS</sequence>
<dbReference type="EMBL" id="WVTD01000012">
    <property type="protein sequence ID" value="MYL99131.1"/>
    <property type="molecule type" value="Genomic_DNA"/>
</dbReference>
<protein>
    <submittedName>
        <fullName evidence="1">Uncharacterized protein</fullName>
    </submittedName>
</protein>
<proteinExistence type="predicted"/>
<name>A0A7X4GI84_9SPHN</name>
<dbReference type="AlphaFoldDB" id="A0A7X4GI84"/>
<evidence type="ECO:0000313" key="2">
    <source>
        <dbReference type="Proteomes" id="UP000465810"/>
    </source>
</evidence>